<evidence type="ECO:0000256" key="1">
    <source>
        <dbReference type="SAM" id="Phobius"/>
    </source>
</evidence>
<dbReference type="Pfam" id="PF06197">
    <property type="entry name" value="DUF998"/>
    <property type="match status" value="1"/>
</dbReference>
<keyword evidence="1" id="KW-0812">Transmembrane</keyword>
<feature type="transmembrane region" description="Helical" evidence="1">
    <location>
        <begin position="20"/>
        <end position="42"/>
    </location>
</feature>
<protein>
    <submittedName>
        <fullName evidence="2">DUF998 domain-containing protein</fullName>
    </submittedName>
</protein>
<dbReference type="EMBL" id="DTLS01000057">
    <property type="protein sequence ID" value="HGZ59994.1"/>
    <property type="molecule type" value="Genomic_DNA"/>
</dbReference>
<accession>A0A7J3SK88</accession>
<feature type="transmembrane region" description="Helical" evidence="1">
    <location>
        <begin position="171"/>
        <end position="190"/>
    </location>
</feature>
<feature type="transmembrane region" description="Helical" evidence="1">
    <location>
        <begin position="62"/>
        <end position="82"/>
    </location>
</feature>
<dbReference type="PANTHER" id="PTHR42241:SF2">
    <property type="entry name" value="HYPOTHETICAL MEMBRANE PROTEIN, CONSERVED, DUF998 FAMILY"/>
    <property type="match status" value="1"/>
</dbReference>
<dbReference type="InterPro" id="IPR009339">
    <property type="entry name" value="DUF998"/>
</dbReference>
<sequence length="194" mass="22069">MPSFFRKVWYLVVNRLLKYFGLITFFTAFVGISIAIALNPWFDLTKNALSDLGRVGREYSYIFNYTLIISSLFAIAYSFYIHRLVPNKLGCITTGIYIVGAFSLMAIGIFPEGTKLHGFVSYEFFILMSISLLLYGISLIQLRKTKDGVILVSLFVASALGSYFIRWPSVALLEIFNIICYFFGFIILFISEKA</sequence>
<feature type="transmembrane region" description="Helical" evidence="1">
    <location>
        <begin position="116"/>
        <end position="136"/>
    </location>
</feature>
<reference evidence="2" key="1">
    <citation type="journal article" date="2020" name="mSystems">
        <title>Genome- and Community-Level Interaction Insights into Carbon Utilization and Element Cycling Functions of Hydrothermarchaeota in Hydrothermal Sediment.</title>
        <authorList>
            <person name="Zhou Z."/>
            <person name="Liu Y."/>
            <person name="Xu W."/>
            <person name="Pan J."/>
            <person name="Luo Z.H."/>
            <person name="Li M."/>
        </authorList>
    </citation>
    <scope>NUCLEOTIDE SEQUENCE [LARGE SCALE GENOMIC DNA]</scope>
    <source>
        <strain evidence="2">SpSt-885</strain>
    </source>
</reference>
<name>A0A7J3SK88_9CREN</name>
<gene>
    <name evidence="2" type="ORF">ENW83_02145</name>
</gene>
<feature type="transmembrane region" description="Helical" evidence="1">
    <location>
        <begin position="89"/>
        <end position="110"/>
    </location>
</feature>
<organism evidence="2">
    <name type="scientific">Fervidicoccus fontis</name>
    <dbReference type="NCBI Taxonomy" id="683846"/>
    <lineage>
        <taxon>Archaea</taxon>
        <taxon>Thermoproteota</taxon>
        <taxon>Thermoprotei</taxon>
        <taxon>Fervidicoccales</taxon>
        <taxon>Fervidicoccaceae</taxon>
        <taxon>Fervidicoccus</taxon>
    </lineage>
</organism>
<evidence type="ECO:0000313" key="2">
    <source>
        <dbReference type="EMBL" id="HGZ59994.1"/>
    </source>
</evidence>
<proteinExistence type="predicted"/>
<comment type="caution">
    <text evidence="2">The sequence shown here is derived from an EMBL/GenBank/DDBJ whole genome shotgun (WGS) entry which is preliminary data.</text>
</comment>
<feature type="transmembrane region" description="Helical" evidence="1">
    <location>
        <begin position="148"/>
        <end position="165"/>
    </location>
</feature>
<dbReference type="PANTHER" id="PTHR42241">
    <property type="entry name" value="HYPOTHETICAL MEMBRANE PROTEIN, CONSERVED, DUF998 FAMILY"/>
    <property type="match status" value="1"/>
</dbReference>
<keyword evidence="1" id="KW-1133">Transmembrane helix</keyword>
<dbReference type="AlphaFoldDB" id="A0A7J3SK88"/>
<keyword evidence="1" id="KW-0472">Membrane</keyword>